<sequence>MTQPQDAVALLNEEDCSHPSEYQSQSHSMVKKLLITLAILLSCVFTFSTLNESALAANPPAQLLTLDDLPTGFTEYSGVAIGNCTPSESQGNAFALQKDTEIVELVCVSSAPLANVFVNSEPGSPLGIAFLDAMLSSPDTLTQVLGQEKPTDLQFLELTGVGNSAIGFRGSIQNVGNTDVAIFRRDTTLNTVFIIHPDRTTPLTSLQTIASVLDKRVQ</sequence>
<evidence type="ECO:0000313" key="2">
    <source>
        <dbReference type="Proteomes" id="UP000753908"/>
    </source>
</evidence>
<proteinExistence type="predicted"/>
<dbReference type="AlphaFoldDB" id="A0A951PRH4"/>
<protein>
    <submittedName>
        <fullName evidence="1">Uncharacterized protein</fullName>
    </submittedName>
</protein>
<gene>
    <name evidence="1" type="ORF">KME25_29615</name>
</gene>
<accession>A0A951PRH4</accession>
<name>A0A951PRH4_9CYAN</name>
<dbReference type="Proteomes" id="UP000753908">
    <property type="component" value="Unassembled WGS sequence"/>
</dbReference>
<reference evidence="1" key="2">
    <citation type="journal article" date="2022" name="Microbiol. Resour. Announc.">
        <title>Metagenome Sequencing to Explore Phylogenomics of Terrestrial Cyanobacteria.</title>
        <authorList>
            <person name="Ward R.D."/>
            <person name="Stajich J.E."/>
            <person name="Johansen J.R."/>
            <person name="Huntemann M."/>
            <person name="Clum A."/>
            <person name="Foster B."/>
            <person name="Foster B."/>
            <person name="Roux S."/>
            <person name="Palaniappan K."/>
            <person name="Varghese N."/>
            <person name="Mukherjee S."/>
            <person name="Reddy T.B.K."/>
            <person name="Daum C."/>
            <person name="Copeland A."/>
            <person name="Chen I.A."/>
            <person name="Ivanova N.N."/>
            <person name="Kyrpides N.C."/>
            <person name="Shapiro N."/>
            <person name="Eloe-Fadrosh E.A."/>
            <person name="Pietrasiak N."/>
        </authorList>
    </citation>
    <scope>NUCLEOTIDE SEQUENCE</scope>
    <source>
        <strain evidence="1">CPER-KK1</strain>
    </source>
</reference>
<organism evidence="1 2">
    <name type="scientific">Symplocastrum torsivum CPER-KK1</name>
    <dbReference type="NCBI Taxonomy" id="450513"/>
    <lineage>
        <taxon>Bacteria</taxon>
        <taxon>Bacillati</taxon>
        <taxon>Cyanobacteriota</taxon>
        <taxon>Cyanophyceae</taxon>
        <taxon>Oscillatoriophycideae</taxon>
        <taxon>Oscillatoriales</taxon>
        <taxon>Microcoleaceae</taxon>
        <taxon>Symplocastrum</taxon>
    </lineage>
</organism>
<comment type="caution">
    <text evidence="1">The sequence shown here is derived from an EMBL/GenBank/DDBJ whole genome shotgun (WGS) entry which is preliminary data.</text>
</comment>
<dbReference type="EMBL" id="JAHHIF010000065">
    <property type="protein sequence ID" value="MBW4548557.1"/>
    <property type="molecule type" value="Genomic_DNA"/>
</dbReference>
<evidence type="ECO:0000313" key="1">
    <source>
        <dbReference type="EMBL" id="MBW4548557.1"/>
    </source>
</evidence>
<reference evidence="1" key="1">
    <citation type="submission" date="2021-05" db="EMBL/GenBank/DDBJ databases">
        <authorList>
            <person name="Pietrasiak N."/>
            <person name="Ward R."/>
            <person name="Stajich J.E."/>
            <person name="Kurbessoian T."/>
        </authorList>
    </citation>
    <scope>NUCLEOTIDE SEQUENCE</scope>
    <source>
        <strain evidence="1">CPER-KK1</strain>
    </source>
</reference>